<feature type="compositionally biased region" description="Low complexity" evidence="1">
    <location>
        <begin position="23"/>
        <end position="37"/>
    </location>
</feature>
<dbReference type="Gene3D" id="2.60.120.1390">
    <property type="match status" value="3"/>
</dbReference>
<comment type="caution">
    <text evidence="3">The sequence shown here is derived from an EMBL/GenBank/DDBJ whole genome shotgun (WGS) entry which is preliminary data.</text>
</comment>
<gene>
    <name evidence="3" type="ORF">GCM10020366_67180</name>
</gene>
<keyword evidence="4" id="KW-1185">Reference proteome</keyword>
<feature type="signal peptide" evidence="2">
    <location>
        <begin position="1"/>
        <end position="16"/>
    </location>
</feature>
<feature type="chain" id="PRO_5046497769" description="DUF2961 domain-containing protein" evidence="2">
    <location>
        <begin position="17"/>
        <end position="838"/>
    </location>
</feature>
<proteinExistence type="predicted"/>
<organism evidence="3 4">
    <name type="scientific">Saccharopolyspora gregorii</name>
    <dbReference type="NCBI Taxonomy" id="33914"/>
    <lineage>
        <taxon>Bacteria</taxon>
        <taxon>Bacillati</taxon>
        <taxon>Actinomycetota</taxon>
        <taxon>Actinomycetes</taxon>
        <taxon>Pseudonocardiales</taxon>
        <taxon>Pseudonocardiaceae</taxon>
        <taxon>Saccharopolyspora</taxon>
    </lineage>
</organism>
<evidence type="ECO:0008006" key="5">
    <source>
        <dbReference type="Google" id="ProtNLM"/>
    </source>
</evidence>
<protein>
    <recommendedName>
        <fullName evidence="5">DUF2961 domain-containing protein</fullName>
    </recommendedName>
</protein>
<evidence type="ECO:0000256" key="1">
    <source>
        <dbReference type="SAM" id="MobiDB-lite"/>
    </source>
</evidence>
<keyword evidence="2" id="KW-0732">Signal</keyword>
<dbReference type="Pfam" id="PF11175">
    <property type="entry name" value="DUF2961"/>
    <property type="match status" value="1"/>
</dbReference>
<sequence length="838" mass="90191">MLGVASLAAAALVADAATHGAARASAQEQEQAQPRAAGKGSVGWDTFREPGGLAQLRGSEHTGQFSSFARDGSNDDGFNGTYSCLRQAERGCVIAERAGAGEISSIWFTREPWGDVTGTGNIVVELDGRTVLDAPLIDVVSGRVGAPFEWPLVGNGDDAAGGAVIKVPMPYRESMRVTVQNNPDFYHVDYRSFGDADGVRTFDPSDPARDVLERLRKFGIADPKGVDPAAQPTRRDFAVPPGAAAPVAQLDGPGQINELRLRIPQVVPSPRVIDDGRAFGEGGGSRFDAAVHPRNAGVRIVRRFDPQIADQVAGLSVDGAPAGEWRSGAAAPGGWGVQAIDVPPELTAGKSSIEVANRFTSSSVDVNEFRYDVQSLVDGEWVRTDVLDVGPGHPGEEAAHGYRIDNAVFAREKLVGRYGFGPEEVTASEHVLESARLRITFDGQTTVDAPIGEFFGSGLGEHDVRTMMSSIDPGEDGWYTAWWPMPFDESATVEIVNGGGVPIDGMTAEVSVAPREADENAGYFHATHHRDRTVEGEDWNFLDVDGSGTFYGVTHTMRGLIPPNATATHRNQPLSMPETNAVANQRNYLEGDERFYVNGERSPAWYGTGSEDYYESGWYFRDGTTFSMPLAGNPAHELNGDGCRYDCTGAYRLQVPDAVPFNDGLVAGIEHGPDNDEPGDYSSTAYWYGGRPASQEEVDRIDLSDEGSRDEHGYRAEGEVVNPLDSRFEGTDEQRSAPVAAATGPVGFDVELGEDNQGARLRRIGDQAQAYQQVEVRVDGEPAGTWLQPLGNESHRWLEDGFELPVALTEGKESVRVELIPVRGAPAWTASEYSVVAF</sequence>
<feature type="region of interest" description="Disordered" evidence="1">
    <location>
        <begin position="23"/>
        <end position="44"/>
    </location>
</feature>
<dbReference type="Proteomes" id="UP001500483">
    <property type="component" value="Unassembled WGS sequence"/>
</dbReference>
<evidence type="ECO:0000313" key="4">
    <source>
        <dbReference type="Proteomes" id="UP001500483"/>
    </source>
</evidence>
<dbReference type="InterPro" id="IPR021345">
    <property type="entry name" value="DUF2961"/>
</dbReference>
<name>A0ABP6S242_9PSEU</name>
<accession>A0ABP6S242</accession>
<evidence type="ECO:0000256" key="2">
    <source>
        <dbReference type="SAM" id="SignalP"/>
    </source>
</evidence>
<evidence type="ECO:0000313" key="3">
    <source>
        <dbReference type="EMBL" id="GAA3365802.1"/>
    </source>
</evidence>
<dbReference type="EMBL" id="BAAAYK010000038">
    <property type="protein sequence ID" value="GAA3365802.1"/>
    <property type="molecule type" value="Genomic_DNA"/>
</dbReference>
<reference evidence="4" key="1">
    <citation type="journal article" date="2019" name="Int. J. Syst. Evol. Microbiol.">
        <title>The Global Catalogue of Microorganisms (GCM) 10K type strain sequencing project: providing services to taxonomists for standard genome sequencing and annotation.</title>
        <authorList>
            <consortium name="The Broad Institute Genomics Platform"/>
            <consortium name="The Broad Institute Genome Sequencing Center for Infectious Disease"/>
            <person name="Wu L."/>
            <person name="Ma J."/>
        </authorList>
    </citation>
    <scope>NUCLEOTIDE SEQUENCE [LARGE SCALE GENOMIC DNA]</scope>
    <source>
        <strain evidence="4">JCM 9687</strain>
    </source>
</reference>